<keyword evidence="2" id="KW-0175">Coiled coil</keyword>
<dbReference type="AlphaFoldDB" id="A0A846I2A5"/>
<feature type="domain" description="Phage tail tape measure protein" evidence="3">
    <location>
        <begin position="257"/>
        <end position="455"/>
    </location>
</feature>
<dbReference type="EMBL" id="SGKC01000053">
    <property type="protein sequence ID" value="NEZ93803.1"/>
    <property type="molecule type" value="Genomic_DNA"/>
</dbReference>
<evidence type="ECO:0000256" key="1">
    <source>
        <dbReference type="ARBA" id="ARBA00022612"/>
    </source>
</evidence>
<sequence length="1185" mass="128059">MASNVEKRITAKMVLDSSGFNSSLKGVNSELRNAQSQMKLASSGVQAFGKNSEKLKSVQEALSRQVELHSKKVDIYSKAIEKSKTKLDDNIKVRDKLKKSLDDANKKYENAVKTYGKESEEAKKAKAEVDKLTEEHKKAEKAVESNAKKIQNYDTNLNKAKTQMNKAQGELNKLNKELEKGSNKWLQHGQKLKESGEKYKSAGEHISKAGDKMLKLTAPIAAVGIVSSKVGMDFEAQMSKVQAISGATGEDFQKLKAKAEEMGAKTKFSAKESAEGLEYMAMAGWKTQDMLDGLPPILNLAIASGEELGATSDIVTDALTAFGLKAKDAGMFSDVLASASSNANTNVGMMGATFQYAAPVAGALGYTVQDTAIAIGLMANAGIKADKAGTAIRSGLTNLVKPTDDMAAAMDKYGISIKDSSGEMKPFRQLIGELREKLGNLDNATQAQVVSTIFGKEAMSGWLSVINASPQDVNKLTNAIDTSKGATDKMAATMSKNAKGSITEMKSALEGAGIKIFEVLAPSITTAANKISELADKFSKLDPEAQKNIVKFGAMAIATAGVTKGIGSLLIGVGNTKIALGALGLKIGATATTTATAGTTMATSAAKTGLLTKAFGGVKSAGGLAAGGVAKLAATLGISVPVLGIAAAGVAAVGFGAYKLHQNLKQDAVPAVDLFDKKLKTTKTTVDQYGHKTTVATTKLVNFTKETKKAVGAYMEIDKKASSALTSLVVNSDKFTKQAKDKVIKNFNDMSKKSSSLSNEQKNTMTTNFKKLVNDTGLLTKKNKDEIIKQYTAMVNGTKGLSKKQKEQTIKEFTDTLNKSTAITKQQSANLQQLYKDMGDKIKVGLDKKKSEELQSQQEFFSRSNVLTTTEESKILQTTTKSWEDKKKTIDGLQNQINQIIQHAANNHRQITEDEAKTIDGLQKQMKENAVKTLSTSEVEQKAILERLKSYNGRITAEQASDTIKNAEKQRQGAVDKANKQYDGTVKQIIRMRDESKVITKEQADKMLKEADRQKQGSISKANELKDGVVKQIQKMNSDTLKDIDTADGHIMSKWEKLKSWFANNPIIRWIKSKTSGDPEPQKKWTGDRYFSGGLTYLHDAPGRNSNYELYDLPRGTRIFNHDASQDLVMQTAESVATKVANSVLKGFNGSNGINVTQHIYSPVPTPSELARQSKNNLRELALNW</sequence>
<dbReference type="Pfam" id="PF10145">
    <property type="entry name" value="PhageMin_Tail"/>
    <property type="match status" value="1"/>
</dbReference>
<name>A0A846I2A5_CLOBO</name>
<evidence type="ECO:0000259" key="3">
    <source>
        <dbReference type="Pfam" id="PF10145"/>
    </source>
</evidence>
<dbReference type="PANTHER" id="PTHR37813:SF1">
    <property type="entry name" value="FELS-2 PROPHAGE PROTEIN"/>
    <property type="match status" value="1"/>
</dbReference>
<evidence type="ECO:0000313" key="5">
    <source>
        <dbReference type="Proteomes" id="UP000473887"/>
    </source>
</evidence>
<accession>A0A846I2A5</accession>
<organism evidence="4 5">
    <name type="scientific">Clostridium botulinum</name>
    <dbReference type="NCBI Taxonomy" id="1491"/>
    <lineage>
        <taxon>Bacteria</taxon>
        <taxon>Bacillati</taxon>
        <taxon>Bacillota</taxon>
        <taxon>Clostridia</taxon>
        <taxon>Eubacteriales</taxon>
        <taxon>Clostridiaceae</taxon>
        <taxon>Clostridium</taxon>
    </lineage>
</organism>
<dbReference type="NCBIfam" id="TIGR01760">
    <property type="entry name" value="tape_meas_TP901"/>
    <property type="match status" value="1"/>
</dbReference>
<dbReference type="Proteomes" id="UP000473887">
    <property type="component" value="Unassembled WGS sequence"/>
</dbReference>
<protein>
    <submittedName>
        <fullName evidence="4">Phage tail tape measure protein</fullName>
    </submittedName>
</protein>
<dbReference type="InterPro" id="IPR010090">
    <property type="entry name" value="Phage_tape_meas"/>
</dbReference>
<dbReference type="PANTHER" id="PTHR37813">
    <property type="entry name" value="FELS-2 PROPHAGE PROTEIN"/>
    <property type="match status" value="1"/>
</dbReference>
<dbReference type="RefSeq" id="WP_004442207.1">
    <property type="nucleotide sequence ID" value="NZ_LFON01000014.1"/>
</dbReference>
<comment type="caution">
    <text evidence="4">The sequence shown here is derived from an EMBL/GenBank/DDBJ whole genome shotgun (WGS) entry which is preliminary data.</text>
</comment>
<evidence type="ECO:0000256" key="2">
    <source>
        <dbReference type="SAM" id="Coils"/>
    </source>
</evidence>
<evidence type="ECO:0000313" key="4">
    <source>
        <dbReference type="EMBL" id="NEZ93803.1"/>
    </source>
</evidence>
<dbReference type="SUPFAM" id="SSF57997">
    <property type="entry name" value="Tropomyosin"/>
    <property type="match status" value="1"/>
</dbReference>
<gene>
    <name evidence="4" type="ORF">EXM69_18105</name>
</gene>
<dbReference type="Gene3D" id="1.10.287.1490">
    <property type="match status" value="1"/>
</dbReference>
<proteinExistence type="predicted"/>
<keyword evidence="1" id="KW-1188">Viral release from host cell</keyword>
<reference evidence="4 5" key="1">
    <citation type="submission" date="2019-02" db="EMBL/GenBank/DDBJ databases">
        <title>Genome sequencing of Clostridium botulinum clinical isolates.</title>
        <authorList>
            <person name="Brunt J."/>
            <person name="Van Vliet A.H.M."/>
            <person name="Stringer S.C."/>
            <person name="Grant K.A."/>
            <person name="Carter A.C."/>
            <person name="Peck M.W."/>
        </authorList>
    </citation>
    <scope>NUCLEOTIDE SEQUENCE [LARGE SCALE GENOMIC DNA]</scope>
    <source>
        <strain evidence="4 5">H142660711</strain>
    </source>
</reference>
<feature type="coiled-coil region" evidence="2">
    <location>
        <begin position="94"/>
        <end position="184"/>
    </location>
</feature>